<feature type="domain" description="LysM" evidence="1">
    <location>
        <begin position="47"/>
        <end position="96"/>
    </location>
</feature>
<dbReference type="PANTHER" id="PTHR34700">
    <property type="entry name" value="POTASSIUM BINDING PROTEIN KBP"/>
    <property type="match status" value="1"/>
</dbReference>
<dbReference type="Pfam" id="PF01476">
    <property type="entry name" value="LysM"/>
    <property type="match status" value="1"/>
</dbReference>
<evidence type="ECO:0000259" key="1">
    <source>
        <dbReference type="PROSITE" id="PS51782"/>
    </source>
</evidence>
<dbReference type="PANTHER" id="PTHR34700:SF4">
    <property type="entry name" value="PHAGE-LIKE ELEMENT PBSX PROTEIN XKDP"/>
    <property type="match status" value="1"/>
</dbReference>
<dbReference type="InterPro" id="IPR036779">
    <property type="entry name" value="LysM_dom_sf"/>
</dbReference>
<dbReference type="RefSeq" id="WP_377304159.1">
    <property type="nucleotide sequence ID" value="NZ_JBHSMK010000004.1"/>
</dbReference>
<dbReference type="Proteomes" id="UP001596013">
    <property type="component" value="Unassembled WGS sequence"/>
</dbReference>
<dbReference type="CDD" id="cd00118">
    <property type="entry name" value="LysM"/>
    <property type="match status" value="1"/>
</dbReference>
<dbReference type="SMART" id="SM00257">
    <property type="entry name" value="LysM"/>
    <property type="match status" value="1"/>
</dbReference>
<protein>
    <submittedName>
        <fullName evidence="2">LysM peptidoglycan-binding domain-containing protein</fullName>
    </submittedName>
</protein>
<dbReference type="InterPro" id="IPR052196">
    <property type="entry name" value="Bact_Kbp"/>
</dbReference>
<sequence length="100" mass="10454">MGDENNKSDFSGVGGGVASTAADMPPAAKADFSDVQSHVSSTVDEAAIYTVMAGDSLSAIAAKFYGNANAWKTIFDVNRDQLTDPDRIKPGQMLKIPAKS</sequence>
<dbReference type="PROSITE" id="PS51782">
    <property type="entry name" value="LYSM"/>
    <property type="match status" value="1"/>
</dbReference>
<name>A0ABW0JL97_9GAMM</name>
<comment type="caution">
    <text evidence="2">The sequence shown here is derived from an EMBL/GenBank/DDBJ whole genome shotgun (WGS) entry which is preliminary data.</text>
</comment>
<dbReference type="SUPFAM" id="SSF54106">
    <property type="entry name" value="LysM domain"/>
    <property type="match status" value="1"/>
</dbReference>
<dbReference type="InterPro" id="IPR018392">
    <property type="entry name" value="LysM"/>
</dbReference>
<organism evidence="2 3">
    <name type="scientific">Rhodanobacter umsongensis</name>
    <dbReference type="NCBI Taxonomy" id="633153"/>
    <lineage>
        <taxon>Bacteria</taxon>
        <taxon>Pseudomonadati</taxon>
        <taxon>Pseudomonadota</taxon>
        <taxon>Gammaproteobacteria</taxon>
        <taxon>Lysobacterales</taxon>
        <taxon>Rhodanobacteraceae</taxon>
        <taxon>Rhodanobacter</taxon>
    </lineage>
</organism>
<evidence type="ECO:0000313" key="2">
    <source>
        <dbReference type="EMBL" id="MFC5436606.1"/>
    </source>
</evidence>
<proteinExistence type="predicted"/>
<keyword evidence="3" id="KW-1185">Reference proteome</keyword>
<dbReference type="EMBL" id="JBHSMK010000004">
    <property type="protein sequence ID" value="MFC5436606.1"/>
    <property type="molecule type" value="Genomic_DNA"/>
</dbReference>
<reference evidence="3" key="1">
    <citation type="journal article" date="2019" name="Int. J. Syst. Evol. Microbiol.">
        <title>The Global Catalogue of Microorganisms (GCM) 10K type strain sequencing project: providing services to taxonomists for standard genome sequencing and annotation.</title>
        <authorList>
            <consortium name="The Broad Institute Genomics Platform"/>
            <consortium name="The Broad Institute Genome Sequencing Center for Infectious Disease"/>
            <person name="Wu L."/>
            <person name="Ma J."/>
        </authorList>
    </citation>
    <scope>NUCLEOTIDE SEQUENCE [LARGE SCALE GENOMIC DNA]</scope>
    <source>
        <strain evidence="3">JCM 17130</strain>
    </source>
</reference>
<accession>A0ABW0JL97</accession>
<evidence type="ECO:0000313" key="3">
    <source>
        <dbReference type="Proteomes" id="UP001596013"/>
    </source>
</evidence>
<dbReference type="Gene3D" id="3.10.350.10">
    <property type="entry name" value="LysM domain"/>
    <property type="match status" value="1"/>
</dbReference>
<gene>
    <name evidence="2" type="ORF">ACFPME_08555</name>
</gene>